<dbReference type="Proteomes" id="UP000001542">
    <property type="component" value="Unassembled WGS sequence"/>
</dbReference>
<accession>A2ETF1</accession>
<reference evidence="3" key="1">
    <citation type="submission" date="2006-10" db="EMBL/GenBank/DDBJ databases">
        <authorList>
            <person name="Amadeo P."/>
            <person name="Zhao Q."/>
            <person name="Wortman J."/>
            <person name="Fraser-Liggett C."/>
            <person name="Carlton J."/>
        </authorList>
    </citation>
    <scope>NUCLEOTIDE SEQUENCE</scope>
    <source>
        <strain evidence="3">G3</strain>
    </source>
</reference>
<dbReference type="VEuPathDB" id="TrichDB:TVAGG3_0763780"/>
<dbReference type="OMA" id="INMENRQ"/>
<feature type="region of interest" description="Disordered" evidence="2">
    <location>
        <begin position="1"/>
        <end position="36"/>
    </location>
</feature>
<gene>
    <name evidence="3" type="ORF">TVAG_203750</name>
</gene>
<dbReference type="AlphaFoldDB" id="A2ETF1"/>
<dbReference type="PANTHER" id="PTHR47026:SF2">
    <property type="entry name" value="FLAGELLAR ASSOCIATED PROTEIN"/>
    <property type="match status" value="1"/>
</dbReference>
<feature type="coiled-coil region" evidence="1">
    <location>
        <begin position="117"/>
        <end position="151"/>
    </location>
</feature>
<proteinExistence type="predicted"/>
<dbReference type="RefSeq" id="XP_001316294.1">
    <property type="nucleotide sequence ID" value="XM_001316259.1"/>
</dbReference>
<dbReference type="EMBL" id="DS113486">
    <property type="protein sequence ID" value="EAY04071.1"/>
    <property type="molecule type" value="Genomic_DNA"/>
</dbReference>
<reference evidence="3" key="2">
    <citation type="journal article" date="2007" name="Science">
        <title>Draft genome sequence of the sexually transmitted pathogen Trichomonas vaginalis.</title>
        <authorList>
            <person name="Carlton J.M."/>
            <person name="Hirt R.P."/>
            <person name="Silva J.C."/>
            <person name="Delcher A.L."/>
            <person name="Schatz M."/>
            <person name="Zhao Q."/>
            <person name="Wortman J.R."/>
            <person name="Bidwell S.L."/>
            <person name="Alsmark U.C.M."/>
            <person name="Besteiro S."/>
            <person name="Sicheritz-Ponten T."/>
            <person name="Noel C.J."/>
            <person name="Dacks J.B."/>
            <person name="Foster P.G."/>
            <person name="Simillion C."/>
            <person name="Van de Peer Y."/>
            <person name="Miranda-Saavedra D."/>
            <person name="Barton G.J."/>
            <person name="Westrop G.D."/>
            <person name="Mueller S."/>
            <person name="Dessi D."/>
            <person name="Fiori P.L."/>
            <person name="Ren Q."/>
            <person name="Paulsen I."/>
            <person name="Zhang H."/>
            <person name="Bastida-Corcuera F.D."/>
            <person name="Simoes-Barbosa A."/>
            <person name="Brown M.T."/>
            <person name="Hayes R.D."/>
            <person name="Mukherjee M."/>
            <person name="Okumura C.Y."/>
            <person name="Schneider R."/>
            <person name="Smith A.J."/>
            <person name="Vanacova S."/>
            <person name="Villalvazo M."/>
            <person name="Haas B.J."/>
            <person name="Pertea M."/>
            <person name="Feldblyum T.V."/>
            <person name="Utterback T.R."/>
            <person name="Shu C.L."/>
            <person name="Osoegawa K."/>
            <person name="de Jong P.J."/>
            <person name="Hrdy I."/>
            <person name="Horvathova L."/>
            <person name="Zubacova Z."/>
            <person name="Dolezal P."/>
            <person name="Malik S.B."/>
            <person name="Logsdon J.M. Jr."/>
            <person name="Henze K."/>
            <person name="Gupta A."/>
            <person name="Wang C.C."/>
            <person name="Dunne R.L."/>
            <person name="Upcroft J.A."/>
            <person name="Upcroft P."/>
            <person name="White O."/>
            <person name="Salzberg S.L."/>
            <person name="Tang P."/>
            <person name="Chiu C.-H."/>
            <person name="Lee Y.-S."/>
            <person name="Embley T.M."/>
            <person name="Coombs G.H."/>
            <person name="Mottram J.C."/>
            <person name="Tachezy J."/>
            <person name="Fraser-Liggett C.M."/>
            <person name="Johnson P.J."/>
        </authorList>
    </citation>
    <scope>NUCLEOTIDE SEQUENCE [LARGE SCALE GENOMIC DNA]</scope>
    <source>
        <strain evidence="3">G3</strain>
    </source>
</reference>
<feature type="compositionally biased region" description="Low complexity" evidence="2">
    <location>
        <begin position="1"/>
        <end position="26"/>
    </location>
</feature>
<feature type="compositionally biased region" description="Low complexity" evidence="2">
    <location>
        <begin position="338"/>
        <end position="362"/>
    </location>
</feature>
<name>A2ETF1_TRIV3</name>
<keyword evidence="1" id="KW-0175">Coiled coil</keyword>
<dbReference type="VEuPathDB" id="TrichDB:TVAG_203750"/>
<feature type="region of interest" description="Disordered" evidence="2">
    <location>
        <begin position="336"/>
        <end position="362"/>
    </location>
</feature>
<evidence type="ECO:0000256" key="1">
    <source>
        <dbReference type="SAM" id="Coils"/>
    </source>
</evidence>
<dbReference type="KEGG" id="tva:4761920"/>
<dbReference type="OrthoDB" id="10659111at2759"/>
<dbReference type="PANTHER" id="PTHR47026">
    <property type="entry name" value="PIGMENTOSA GTPASE REGULATOR-LIKE PROTEIN, PUTATIVE-RELATED"/>
    <property type="match status" value="1"/>
</dbReference>
<evidence type="ECO:0000256" key="2">
    <source>
        <dbReference type="SAM" id="MobiDB-lite"/>
    </source>
</evidence>
<organism evidence="3 4">
    <name type="scientific">Trichomonas vaginalis (strain ATCC PRA-98 / G3)</name>
    <dbReference type="NCBI Taxonomy" id="412133"/>
    <lineage>
        <taxon>Eukaryota</taxon>
        <taxon>Metamonada</taxon>
        <taxon>Parabasalia</taxon>
        <taxon>Trichomonadida</taxon>
        <taxon>Trichomonadidae</taxon>
        <taxon>Trichomonas</taxon>
    </lineage>
</organism>
<keyword evidence="4" id="KW-1185">Reference proteome</keyword>
<evidence type="ECO:0000313" key="4">
    <source>
        <dbReference type="Proteomes" id="UP000001542"/>
    </source>
</evidence>
<evidence type="ECO:0000313" key="3">
    <source>
        <dbReference type="EMBL" id="EAY04071.1"/>
    </source>
</evidence>
<protein>
    <submittedName>
        <fullName evidence="3">Uncharacterized protein</fullName>
    </submittedName>
</protein>
<dbReference type="InParanoid" id="A2ETF1"/>
<dbReference type="SMR" id="A2ETF1"/>
<sequence length="362" mass="43264">MTNPPNRGSTSRSRSPSKSFSKNTSNQPKERPPDAEIQQSLEEYLETGKLPEPDMKEYVFQLINRLRVRSLLLGQYNEAKKLDYIIKEMNDLYKQEIADQVNELSQSTLNEKRQEYQQKWNEVNEKWQQKIEQQKNENQKYLINMENRQNDEILQFRKKWQTPEFIESFNKPSNVLLNLRYQETKLALMRNYDEAAKLRELANKRQIEEENEMRGNMQTQMRREYFKIKERHDKERDSLEEHQQKTLEKLESQRIKDLKEYQVSDRPPHVSRIQLAMISNDRSHVQTALQTPRTATSLAVFRNTRHARLNLDPMNDDDFSTLENESQLYKRRSAIFLSQPQSRLPSRPMSRSTSRSYSPSKL</sequence>